<reference evidence="5 6" key="1">
    <citation type="submission" date="2020-07" db="EMBL/GenBank/DDBJ databases">
        <title>Sequencing the genomes of 1000 actinobacteria strains.</title>
        <authorList>
            <person name="Klenk H.-P."/>
        </authorList>
    </citation>
    <scope>NUCLEOTIDE SEQUENCE [LARGE SCALE GENOMIC DNA]</scope>
    <source>
        <strain evidence="5 6">DSM 26474</strain>
    </source>
</reference>
<sequence>MTSDMHLGGGVILRPLSIGDATALADAYRDNRDHLAPWDPTRTEAFFTRAGQESEIERVLHEQETGTGVPLVLVEGSRIVGRVNLSGVVRGPFLSANLGYWIDARFAGRGLMTAAVGATADLARDELGLHRIQAGTLVHNRSSQSVLERCGFTRFGLAPQYLRIAGRWQDHMLFQRILTP</sequence>
<dbReference type="SUPFAM" id="SSF55729">
    <property type="entry name" value="Acyl-CoA N-acyltransferases (Nat)"/>
    <property type="match status" value="1"/>
</dbReference>
<accession>A0A852ST75</accession>
<comment type="similarity">
    <text evidence="3">Belongs to the acetyltransferase family. RimJ subfamily.</text>
</comment>
<keyword evidence="6" id="KW-1185">Reference proteome</keyword>
<name>A0A852ST75_9MICO</name>
<dbReference type="PANTHER" id="PTHR43792:SF8">
    <property type="entry name" value="[RIBOSOMAL PROTEIN US5]-ALANINE N-ACETYLTRANSFERASE"/>
    <property type="match status" value="1"/>
</dbReference>
<keyword evidence="1 5" id="KW-0808">Transferase</keyword>
<dbReference type="EC" id="2.3.1.267" evidence="5"/>
<gene>
    <name evidence="5" type="ORF">BJ984_003257</name>
</gene>
<dbReference type="InterPro" id="IPR016181">
    <property type="entry name" value="Acyl_CoA_acyltransferase"/>
</dbReference>
<dbReference type="PANTHER" id="PTHR43792">
    <property type="entry name" value="GNAT FAMILY, PUTATIVE (AFU_ORTHOLOGUE AFUA_3G00765)-RELATED-RELATED"/>
    <property type="match status" value="1"/>
</dbReference>
<evidence type="ECO:0000256" key="2">
    <source>
        <dbReference type="ARBA" id="ARBA00023315"/>
    </source>
</evidence>
<evidence type="ECO:0000256" key="3">
    <source>
        <dbReference type="ARBA" id="ARBA00038502"/>
    </source>
</evidence>
<dbReference type="GO" id="GO:0005737">
    <property type="term" value="C:cytoplasm"/>
    <property type="evidence" value="ECO:0007669"/>
    <property type="project" value="TreeGrafter"/>
</dbReference>
<evidence type="ECO:0000313" key="6">
    <source>
        <dbReference type="Proteomes" id="UP000549913"/>
    </source>
</evidence>
<evidence type="ECO:0000259" key="4">
    <source>
        <dbReference type="PROSITE" id="PS51186"/>
    </source>
</evidence>
<dbReference type="Proteomes" id="UP000549913">
    <property type="component" value="Unassembled WGS sequence"/>
</dbReference>
<dbReference type="Gene3D" id="3.40.630.30">
    <property type="match status" value="1"/>
</dbReference>
<dbReference type="InterPro" id="IPR051531">
    <property type="entry name" value="N-acetyltransferase"/>
</dbReference>
<evidence type="ECO:0000256" key="1">
    <source>
        <dbReference type="ARBA" id="ARBA00022679"/>
    </source>
</evidence>
<dbReference type="AlphaFoldDB" id="A0A852ST75"/>
<dbReference type="GO" id="GO:0008999">
    <property type="term" value="F:protein-N-terminal-alanine acetyltransferase activity"/>
    <property type="evidence" value="ECO:0007669"/>
    <property type="project" value="UniProtKB-EC"/>
</dbReference>
<protein>
    <submittedName>
        <fullName evidence="5">Ribosomal-protein-alanine N-acetyltransferase</fullName>
        <ecNumber evidence="5">2.3.1.267</ecNumber>
    </submittedName>
</protein>
<feature type="domain" description="N-acetyltransferase" evidence="4">
    <location>
        <begin position="11"/>
        <end position="173"/>
    </location>
</feature>
<dbReference type="PROSITE" id="PS51186">
    <property type="entry name" value="GNAT"/>
    <property type="match status" value="1"/>
</dbReference>
<comment type="caution">
    <text evidence="5">The sequence shown here is derived from an EMBL/GenBank/DDBJ whole genome shotgun (WGS) entry which is preliminary data.</text>
</comment>
<dbReference type="InterPro" id="IPR000182">
    <property type="entry name" value="GNAT_dom"/>
</dbReference>
<dbReference type="Pfam" id="PF13302">
    <property type="entry name" value="Acetyltransf_3"/>
    <property type="match status" value="1"/>
</dbReference>
<proteinExistence type="inferred from homology"/>
<evidence type="ECO:0000313" key="5">
    <source>
        <dbReference type="EMBL" id="NYD72099.1"/>
    </source>
</evidence>
<dbReference type="EMBL" id="JACCBM010000001">
    <property type="protein sequence ID" value="NYD72099.1"/>
    <property type="molecule type" value="Genomic_DNA"/>
</dbReference>
<keyword evidence="2 5" id="KW-0012">Acyltransferase</keyword>
<organism evidence="5 6">
    <name type="scientific">Herbiconiux flava</name>
    <dbReference type="NCBI Taxonomy" id="881268"/>
    <lineage>
        <taxon>Bacteria</taxon>
        <taxon>Bacillati</taxon>
        <taxon>Actinomycetota</taxon>
        <taxon>Actinomycetes</taxon>
        <taxon>Micrococcales</taxon>
        <taxon>Microbacteriaceae</taxon>
        <taxon>Herbiconiux</taxon>
    </lineage>
</organism>